<accession>A0A9D4B4Y3</accession>
<keyword evidence="3" id="KW-1185">Reference proteome</keyword>
<comment type="caution">
    <text evidence="2">The sequence shown here is derived from an EMBL/GenBank/DDBJ whole genome shotgun (WGS) entry which is preliminary data.</text>
</comment>
<evidence type="ECO:0000313" key="2">
    <source>
        <dbReference type="EMBL" id="KAH1180599.1"/>
    </source>
</evidence>
<name>A0A9D4B4Y3_9SAUR</name>
<gene>
    <name evidence="2" type="ORF">KIL84_001533</name>
</gene>
<proteinExistence type="predicted"/>
<feature type="region of interest" description="Disordered" evidence="1">
    <location>
        <begin position="37"/>
        <end position="91"/>
    </location>
</feature>
<protein>
    <submittedName>
        <fullName evidence="2">Uncharacterized protein</fullName>
    </submittedName>
</protein>
<evidence type="ECO:0000256" key="1">
    <source>
        <dbReference type="SAM" id="MobiDB-lite"/>
    </source>
</evidence>
<dbReference type="Proteomes" id="UP000827986">
    <property type="component" value="Unassembled WGS sequence"/>
</dbReference>
<dbReference type="AlphaFoldDB" id="A0A9D4B4Y3"/>
<dbReference type="EMBL" id="JAHDVG010000469">
    <property type="protein sequence ID" value="KAH1180599.1"/>
    <property type="molecule type" value="Genomic_DNA"/>
</dbReference>
<reference evidence="2" key="1">
    <citation type="submission" date="2021-09" db="EMBL/GenBank/DDBJ databases">
        <title>The genome of Mauremys mutica provides insights into the evolution of semi-aquatic lifestyle.</title>
        <authorList>
            <person name="Gong S."/>
            <person name="Gao Y."/>
        </authorList>
    </citation>
    <scope>NUCLEOTIDE SEQUENCE</scope>
    <source>
        <strain evidence="2">MM-2020</strain>
        <tissue evidence="2">Muscle</tissue>
    </source>
</reference>
<organism evidence="2 3">
    <name type="scientific">Mauremys mutica</name>
    <name type="common">yellowpond turtle</name>
    <dbReference type="NCBI Taxonomy" id="74926"/>
    <lineage>
        <taxon>Eukaryota</taxon>
        <taxon>Metazoa</taxon>
        <taxon>Chordata</taxon>
        <taxon>Craniata</taxon>
        <taxon>Vertebrata</taxon>
        <taxon>Euteleostomi</taxon>
        <taxon>Archelosauria</taxon>
        <taxon>Testudinata</taxon>
        <taxon>Testudines</taxon>
        <taxon>Cryptodira</taxon>
        <taxon>Durocryptodira</taxon>
        <taxon>Testudinoidea</taxon>
        <taxon>Geoemydidae</taxon>
        <taxon>Geoemydinae</taxon>
        <taxon>Mauremys</taxon>
    </lineage>
</organism>
<sequence length="101" mass="11008">MLLPPEARPPLLRLSLPCDVTPAGPVRSMRTPRCLPITSLLSSSRPDAPRRRGGSKQRPWRTAPSPRISWPGLGAHHMGRGTVKPPLPSHPTAAPHVHIFI</sequence>
<evidence type="ECO:0000313" key="3">
    <source>
        <dbReference type="Proteomes" id="UP000827986"/>
    </source>
</evidence>